<keyword evidence="4" id="KW-1185">Reference proteome</keyword>
<evidence type="ECO:0000259" key="2">
    <source>
        <dbReference type="PROSITE" id="PS50053"/>
    </source>
</evidence>
<dbReference type="Pfam" id="PF13881">
    <property type="entry name" value="Rad60-SLD_2"/>
    <property type="match status" value="1"/>
</dbReference>
<dbReference type="InterPro" id="IPR000626">
    <property type="entry name" value="Ubiquitin-like_dom"/>
</dbReference>
<dbReference type="InterPro" id="IPR039540">
    <property type="entry name" value="UBL3-like_ubiquitin_dom"/>
</dbReference>
<evidence type="ECO:0000313" key="3">
    <source>
        <dbReference type="EMBL" id="KAJ8656292.1"/>
    </source>
</evidence>
<accession>A0AAD7UZE0</accession>
<dbReference type="Proteomes" id="UP001234581">
    <property type="component" value="Unassembled WGS sequence"/>
</dbReference>
<feature type="compositionally biased region" description="Basic and acidic residues" evidence="1">
    <location>
        <begin position="45"/>
        <end position="55"/>
    </location>
</feature>
<dbReference type="InterPro" id="IPR029071">
    <property type="entry name" value="Ubiquitin-like_domsf"/>
</dbReference>
<sequence>MASLQEQQDMTELQSAVDSTAYSPIQPATKDTTNTHDDDPNDATNTDHDHDAEESKIPLDIVRLTLLMVSGKRHTYDFPPSTSILDVKKHVMEGWPQGKLEWGSNTIKSLQHIELLYLGKFLTNSSTLESNRLHGGDSFTVHLLIREHQSKSLEDAKNTESRTRCKCCIIL</sequence>
<dbReference type="InterPro" id="IPR040015">
    <property type="entry name" value="UBL3-like"/>
</dbReference>
<organism evidence="3 4">
    <name type="scientific">Lichtheimia ornata</name>
    <dbReference type="NCBI Taxonomy" id="688661"/>
    <lineage>
        <taxon>Eukaryota</taxon>
        <taxon>Fungi</taxon>
        <taxon>Fungi incertae sedis</taxon>
        <taxon>Mucoromycota</taxon>
        <taxon>Mucoromycotina</taxon>
        <taxon>Mucoromycetes</taxon>
        <taxon>Mucorales</taxon>
        <taxon>Lichtheimiaceae</taxon>
        <taxon>Lichtheimia</taxon>
    </lineage>
</organism>
<dbReference type="PANTHER" id="PTHR13169">
    <property type="entry name" value="UBIQUITIN-LIKE PROTEIN 3 HCG-1 PROTEIN"/>
    <property type="match status" value="1"/>
</dbReference>
<feature type="domain" description="Ubiquitin-like" evidence="2">
    <location>
        <begin position="62"/>
        <end position="143"/>
    </location>
</feature>
<feature type="region of interest" description="Disordered" evidence="1">
    <location>
        <begin position="1"/>
        <end position="55"/>
    </location>
</feature>
<dbReference type="GeneID" id="83215493"/>
<feature type="compositionally biased region" description="Polar residues" evidence="1">
    <location>
        <begin position="1"/>
        <end position="23"/>
    </location>
</feature>
<protein>
    <recommendedName>
        <fullName evidence="2">Ubiquitin-like domain-containing protein</fullName>
    </recommendedName>
</protein>
<name>A0AAD7UZE0_9FUNG</name>
<reference evidence="3 4" key="1">
    <citation type="submission" date="2023-03" db="EMBL/GenBank/DDBJ databases">
        <title>Genome sequence of Lichtheimia ornata CBS 291.66.</title>
        <authorList>
            <person name="Mohabir J.T."/>
            <person name="Shea T.P."/>
            <person name="Kurbessoian T."/>
            <person name="Berby B."/>
            <person name="Fontaine J."/>
            <person name="Livny J."/>
            <person name="Gnirke A."/>
            <person name="Stajich J.E."/>
            <person name="Cuomo C.A."/>
        </authorList>
    </citation>
    <scope>NUCLEOTIDE SEQUENCE [LARGE SCALE GENOMIC DNA]</scope>
    <source>
        <strain evidence="3">CBS 291.66</strain>
    </source>
</reference>
<comment type="caution">
    <text evidence="3">The sequence shown here is derived from an EMBL/GenBank/DDBJ whole genome shotgun (WGS) entry which is preliminary data.</text>
</comment>
<dbReference type="SUPFAM" id="SSF54236">
    <property type="entry name" value="Ubiquitin-like"/>
    <property type="match status" value="1"/>
</dbReference>
<dbReference type="Gene3D" id="3.10.20.90">
    <property type="entry name" value="Phosphatidylinositol 3-kinase Catalytic Subunit, Chain A, domain 1"/>
    <property type="match status" value="1"/>
</dbReference>
<dbReference type="EMBL" id="JARTCD010000041">
    <property type="protein sequence ID" value="KAJ8656292.1"/>
    <property type="molecule type" value="Genomic_DNA"/>
</dbReference>
<proteinExistence type="predicted"/>
<dbReference type="AlphaFoldDB" id="A0AAD7UZE0"/>
<dbReference type="PANTHER" id="PTHR13169:SF0">
    <property type="entry name" value="UBIQUITIN-LIKE PROTEIN 3"/>
    <property type="match status" value="1"/>
</dbReference>
<evidence type="ECO:0000256" key="1">
    <source>
        <dbReference type="SAM" id="MobiDB-lite"/>
    </source>
</evidence>
<gene>
    <name evidence="3" type="ORF">O0I10_008086</name>
</gene>
<evidence type="ECO:0000313" key="4">
    <source>
        <dbReference type="Proteomes" id="UP001234581"/>
    </source>
</evidence>
<dbReference type="RefSeq" id="XP_058341205.1">
    <property type="nucleotide sequence ID" value="XM_058488093.1"/>
</dbReference>
<dbReference type="PROSITE" id="PS50053">
    <property type="entry name" value="UBIQUITIN_2"/>
    <property type="match status" value="1"/>
</dbReference>